<protein>
    <recommendedName>
        <fullName evidence="1">Tudor domain-containing protein</fullName>
    </recommendedName>
</protein>
<organism evidence="2 3">
    <name type="scientific">Meganyctiphanes norvegica</name>
    <name type="common">Northern krill</name>
    <name type="synonym">Thysanopoda norvegica</name>
    <dbReference type="NCBI Taxonomy" id="48144"/>
    <lineage>
        <taxon>Eukaryota</taxon>
        <taxon>Metazoa</taxon>
        <taxon>Ecdysozoa</taxon>
        <taxon>Arthropoda</taxon>
        <taxon>Crustacea</taxon>
        <taxon>Multicrustacea</taxon>
        <taxon>Malacostraca</taxon>
        <taxon>Eumalacostraca</taxon>
        <taxon>Eucarida</taxon>
        <taxon>Euphausiacea</taxon>
        <taxon>Euphausiidae</taxon>
        <taxon>Meganyctiphanes</taxon>
    </lineage>
</organism>
<dbReference type="Pfam" id="PF00567">
    <property type="entry name" value="TUDOR"/>
    <property type="match status" value="1"/>
</dbReference>
<dbReference type="SUPFAM" id="SSF63748">
    <property type="entry name" value="Tudor/PWWP/MBT"/>
    <property type="match status" value="1"/>
</dbReference>
<keyword evidence="3" id="KW-1185">Reference proteome</keyword>
<dbReference type="Proteomes" id="UP001497623">
    <property type="component" value="Unassembled WGS sequence"/>
</dbReference>
<dbReference type="AlphaFoldDB" id="A0AAV2R859"/>
<gene>
    <name evidence="2" type="ORF">MNOR_LOCUS21732</name>
</gene>
<dbReference type="Gene3D" id="2.40.50.90">
    <property type="match status" value="1"/>
</dbReference>
<evidence type="ECO:0000313" key="2">
    <source>
        <dbReference type="EMBL" id="CAL4119656.1"/>
    </source>
</evidence>
<evidence type="ECO:0000313" key="3">
    <source>
        <dbReference type="Proteomes" id="UP001497623"/>
    </source>
</evidence>
<proteinExistence type="predicted"/>
<feature type="non-terminal residue" evidence="2">
    <location>
        <position position="1"/>
    </location>
</feature>
<feature type="domain" description="Tudor" evidence="1">
    <location>
        <begin position="1"/>
        <end position="45"/>
    </location>
</feature>
<name>A0AAV2R859_MEGNR</name>
<dbReference type="InterPro" id="IPR035437">
    <property type="entry name" value="SNase_OB-fold_sf"/>
</dbReference>
<evidence type="ECO:0000259" key="1">
    <source>
        <dbReference type="PROSITE" id="PS50304"/>
    </source>
</evidence>
<dbReference type="InterPro" id="IPR002999">
    <property type="entry name" value="Tudor"/>
</dbReference>
<dbReference type="GO" id="GO:0005737">
    <property type="term" value="C:cytoplasm"/>
    <property type="evidence" value="ECO:0007669"/>
    <property type="project" value="UniProtKB-ARBA"/>
</dbReference>
<reference evidence="2 3" key="1">
    <citation type="submission" date="2024-05" db="EMBL/GenBank/DDBJ databases">
        <authorList>
            <person name="Wallberg A."/>
        </authorList>
    </citation>
    <scope>NUCLEOTIDE SEQUENCE [LARGE SCALE GENOMIC DNA]</scope>
</reference>
<accession>A0AAV2R859</accession>
<dbReference type="EMBL" id="CAXKWB010017701">
    <property type="protein sequence ID" value="CAL4119656.1"/>
    <property type="molecule type" value="Genomic_DNA"/>
</dbReference>
<comment type="caution">
    <text evidence="2">The sequence shown here is derived from an EMBL/GenBank/DDBJ whole genome shotgun (WGS) entry which is preliminary data.</text>
</comment>
<dbReference type="PROSITE" id="PS50304">
    <property type="entry name" value="TUDOR"/>
    <property type="match status" value="1"/>
</dbReference>
<sequence length="112" mass="12500">DESWYRAACLSPDVSSAQVIFVDYGNIAHVLHEDIRPMDPKLLQTPLMALHCNMMGVDFEGITPKCIEAFKHLLPVETVTVVSVLSYDPDNATYTINIPDVLENLKKQGLID</sequence>